<accession>A0A6C0JWA7</accession>
<feature type="coiled-coil region" evidence="1">
    <location>
        <begin position="149"/>
        <end position="194"/>
    </location>
</feature>
<dbReference type="EMBL" id="MN740745">
    <property type="protein sequence ID" value="QHU09799.1"/>
    <property type="molecule type" value="Genomic_DNA"/>
</dbReference>
<sequence>MPPKKTTAAPSEKADVSERLELAKAISNMSSKADSFLSAVETFHSFSKDMLTKLDLDIESRKLELDDLKKQIEHSIKNGKIDVAVALKEYRREGAVEMLQGMGETVIPAKELDTLRSEFQVLKDQFDTMVKAVRKEEVEKRDEAISSAIRNMELKYKAENAMVNALSEQREREIATLKSNIVDLKSEISAQRELTKSVAEAGRHTVQQVSAPR</sequence>
<protein>
    <submittedName>
        <fullName evidence="2">Uncharacterized protein</fullName>
    </submittedName>
</protein>
<reference evidence="2" key="1">
    <citation type="journal article" date="2020" name="Nature">
        <title>Giant virus diversity and host interactions through global metagenomics.</title>
        <authorList>
            <person name="Schulz F."/>
            <person name="Roux S."/>
            <person name="Paez-Espino D."/>
            <person name="Jungbluth S."/>
            <person name="Walsh D.A."/>
            <person name="Denef V.J."/>
            <person name="McMahon K.D."/>
            <person name="Konstantinidis K.T."/>
            <person name="Eloe-Fadrosh E.A."/>
            <person name="Kyrpides N.C."/>
            <person name="Woyke T."/>
        </authorList>
    </citation>
    <scope>NUCLEOTIDE SEQUENCE</scope>
    <source>
        <strain evidence="2">GVMAG-S-1101164-164</strain>
    </source>
</reference>
<keyword evidence="1" id="KW-0175">Coiled coil</keyword>
<evidence type="ECO:0000313" key="2">
    <source>
        <dbReference type="EMBL" id="QHU09799.1"/>
    </source>
</evidence>
<organism evidence="2">
    <name type="scientific">viral metagenome</name>
    <dbReference type="NCBI Taxonomy" id="1070528"/>
    <lineage>
        <taxon>unclassified sequences</taxon>
        <taxon>metagenomes</taxon>
        <taxon>organismal metagenomes</taxon>
    </lineage>
</organism>
<feature type="coiled-coil region" evidence="1">
    <location>
        <begin position="51"/>
        <end position="78"/>
    </location>
</feature>
<name>A0A6C0JWA7_9ZZZZ</name>
<evidence type="ECO:0000256" key="1">
    <source>
        <dbReference type="SAM" id="Coils"/>
    </source>
</evidence>
<proteinExistence type="predicted"/>
<dbReference type="AlphaFoldDB" id="A0A6C0JWA7"/>